<proteinExistence type="inferred from homology"/>
<dbReference type="NCBIfam" id="TIGR00206">
    <property type="entry name" value="fliF"/>
    <property type="match status" value="1"/>
</dbReference>
<evidence type="ECO:0000256" key="6">
    <source>
        <dbReference type="ARBA" id="ARBA00022989"/>
    </source>
</evidence>
<evidence type="ECO:0000256" key="8">
    <source>
        <dbReference type="ARBA" id="ARBA00023143"/>
    </source>
</evidence>
<dbReference type="GO" id="GO:0003774">
    <property type="term" value="F:cytoskeletal motor activity"/>
    <property type="evidence" value="ECO:0007669"/>
    <property type="project" value="InterPro"/>
</dbReference>
<evidence type="ECO:0000256" key="3">
    <source>
        <dbReference type="ARBA" id="ARBA00007971"/>
    </source>
</evidence>
<keyword evidence="14" id="KW-0966">Cell projection</keyword>
<comment type="function">
    <text evidence="9">The M ring may be actively involved in energy transduction.</text>
</comment>
<keyword evidence="6 11" id="KW-1133">Transmembrane helix</keyword>
<evidence type="ECO:0000256" key="5">
    <source>
        <dbReference type="ARBA" id="ARBA00022692"/>
    </source>
</evidence>
<evidence type="ECO:0000256" key="11">
    <source>
        <dbReference type="SAM" id="Phobius"/>
    </source>
</evidence>
<feature type="domain" description="Flagellar M-ring C-terminal" evidence="13">
    <location>
        <begin position="242"/>
        <end position="395"/>
    </location>
</feature>
<dbReference type="GO" id="GO:0009431">
    <property type="term" value="C:bacterial-type flagellum basal body, MS ring"/>
    <property type="evidence" value="ECO:0007669"/>
    <property type="project" value="InterPro"/>
</dbReference>
<gene>
    <name evidence="14" type="ORF">FHS83_001119</name>
</gene>
<dbReference type="EMBL" id="JAASRM010000001">
    <property type="protein sequence ID" value="NIK87801.1"/>
    <property type="molecule type" value="Genomic_DNA"/>
</dbReference>
<comment type="similarity">
    <text evidence="3 9">Belongs to the FliF family.</text>
</comment>
<keyword evidence="4" id="KW-1003">Cell membrane</keyword>
<evidence type="ECO:0000256" key="2">
    <source>
        <dbReference type="ARBA" id="ARBA00004651"/>
    </source>
</evidence>
<feature type="region of interest" description="Disordered" evidence="10">
    <location>
        <begin position="283"/>
        <end position="320"/>
    </location>
</feature>
<feature type="transmembrane region" description="Helical" evidence="11">
    <location>
        <begin position="417"/>
        <end position="439"/>
    </location>
</feature>
<dbReference type="RefSeq" id="WP_167081711.1">
    <property type="nucleotide sequence ID" value="NZ_BAAADC010000001.1"/>
</dbReference>
<dbReference type="Proteomes" id="UP000570514">
    <property type="component" value="Unassembled WGS sequence"/>
</dbReference>
<comment type="caution">
    <text evidence="14">The sequence shown here is derived from an EMBL/GenBank/DDBJ whole genome shotgun (WGS) entry which is preliminary data.</text>
</comment>
<dbReference type="PANTHER" id="PTHR30046:SF0">
    <property type="entry name" value="FLAGELLAR M-RING PROTEIN"/>
    <property type="match status" value="1"/>
</dbReference>
<evidence type="ECO:0000256" key="1">
    <source>
        <dbReference type="ARBA" id="ARBA00004117"/>
    </source>
</evidence>
<feature type="compositionally biased region" description="Low complexity" evidence="10">
    <location>
        <begin position="466"/>
        <end position="476"/>
    </location>
</feature>
<dbReference type="InterPro" id="IPR043427">
    <property type="entry name" value="YscJ/FliF"/>
</dbReference>
<dbReference type="GO" id="GO:0005886">
    <property type="term" value="C:plasma membrane"/>
    <property type="evidence" value="ECO:0007669"/>
    <property type="project" value="UniProtKB-SubCell"/>
</dbReference>
<feature type="compositionally biased region" description="Polar residues" evidence="10">
    <location>
        <begin position="297"/>
        <end position="320"/>
    </location>
</feature>
<evidence type="ECO:0000256" key="4">
    <source>
        <dbReference type="ARBA" id="ARBA00022475"/>
    </source>
</evidence>
<name>A0A846MXD3_9PROT</name>
<dbReference type="Gene3D" id="3.30.300.30">
    <property type="match status" value="1"/>
</dbReference>
<evidence type="ECO:0000259" key="13">
    <source>
        <dbReference type="Pfam" id="PF08345"/>
    </source>
</evidence>
<dbReference type="PANTHER" id="PTHR30046">
    <property type="entry name" value="FLAGELLAR M-RING PROTEIN"/>
    <property type="match status" value="1"/>
</dbReference>
<sequence length="531" mass="56251">MPDFIKAIGAARFGVMAGVAAALTAFFLYTAGVLSTPPKSILFSGLEQREASAVAAKLDAMNVPYELKGDGGTIMVPGDQVTKLRMELAQENLPSAGVGYEIFDKSDAFGTTAFVQNINRLRAIEGELARSIATIEGVESTRVHLVVPERQIFQRDQQNPSGSVVLKTKGTLGKGQVQAIQHLVAAAVAGLTPDHVAIVDDKGNLLAGGTDNGDNATALGQEQHTTDFEERIRQRVESMVASVVGHGHVRAQVTANLDYNRVNETSETFDPDSKVVRSTNTIEHNATDTNGAAPVSVANSLPGQQQAGADSTKSSSGSTEEITNYEISKTVKTSVVDQGVVKKLSVAVVVDGEDKAGKYTPRTAEEMKQIEALVKSAIGFDQARGDAVQVVNMPFARVDTTLGTPATQPMLGLDSSAWFKIIEAGIFSITALLIGLFVLRPLTKRMFAPLSSTTITTTTTALPAQAAAAGELPAPSGETPALTPNKVENMIDIQRIEGQVRESSVKKVGEVVSSHPEEALAILRSWLHQPV</sequence>
<dbReference type="GO" id="GO:0071973">
    <property type="term" value="P:bacterial-type flagellum-dependent cell motility"/>
    <property type="evidence" value="ECO:0007669"/>
    <property type="project" value="InterPro"/>
</dbReference>
<reference evidence="14 15" key="1">
    <citation type="submission" date="2020-03" db="EMBL/GenBank/DDBJ databases">
        <title>Genomic Encyclopedia of Type Strains, Phase IV (KMG-IV): sequencing the most valuable type-strain genomes for metagenomic binning, comparative biology and taxonomic classification.</title>
        <authorList>
            <person name="Goeker M."/>
        </authorList>
    </citation>
    <scope>NUCLEOTIDE SEQUENCE [LARGE SCALE GENOMIC DNA]</scope>
    <source>
        <strain evidence="14 15">DSM 19867</strain>
    </source>
</reference>
<comment type="subcellular location">
    <subcellularLocation>
        <location evidence="1 9">Bacterial flagellum basal body</location>
    </subcellularLocation>
    <subcellularLocation>
        <location evidence="2">Cell membrane</location>
        <topology evidence="2">Multi-pass membrane protein</topology>
    </subcellularLocation>
</comment>
<evidence type="ECO:0000259" key="12">
    <source>
        <dbReference type="Pfam" id="PF01514"/>
    </source>
</evidence>
<evidence type="ECO:0000313" key="14">
    <source>
        <dbReference type="EMBL" id="NIK87801.1"/>
    </source>
</evidence>
<keyword evidence="15" id="KW-1185">Reference proteome</keyword>
<dbReference type="AlphaFoldDB" id="A0A846MXD3"/>
<dbReference type="PIRSF" id="PIRSF004862">
    <property type="entry name" value="FliF"/>
    <property type="match status" value="1"/>
</dbReference>
<keyword evidence="7 11" id="KW-0472">Membrane</keyword>
<feature type="domain" description="Flagellar M-ring N-terminal" evidence="12">
    <location>
        <begin position="36"/>
        <end position="207"/>
    </location>
</feature>
<evidence type="ECO:0000313" key="15">
    <source>
        <dbReference type="Proteomes" id="UP000570514"/>
    </source>
</evidence>
<keyword evidence="8 9" id="KW-0975">Bacterial flagellum</keyword>
<dbReference type="InterPro" id="IPR000067">
    <property type="entry name" value="FlgMring_FliF"/>
</dbReference>
<evidence type="ECO:0000256" key="9">
    <source>
        <dbReference type="PIRNR" id="PIRNR004862"/>
    </source>
</evidence>
<evidence type="ECO:0000256" key="7">
    <source>
        <dbReference type="ARBA" id="ARBA00023136"/>
    </source>
</evidence>
<keyword evidence="14" id="KW-0969">Cilium</keyword>
<organism evidence="14 15">
    <name type="scientific">Rhizomicrobium palustre</name>
    <dbReference type="NCBI Taxonomy" id="189966"/>
    <lineage>
        <taxon>Bacteria</taxon>
        <taxon>Pseudomonadati</taxon>
        <taxon>Pseudomonadota</taxon>
        <taxon>Alphaproteobacteria</taxon>
        <taxon>Micropepsales</taxon>
        <taxon>Micropepsaceae</taxon>
        <taxon>Rhizomicrobium</taxon>
    </lineage>
</organism>
<keyword evidence="14" id="KW-0282">Flagellum</keyword>
<accession>A0A846MXD3</accession>
<dbReference type="InterPro" id="IPR013556">
    <property type="entry name" value="Flag_M-ring_C"/>
</dbReference>
<feature type="region of interest" description="Disordered" evidence="10">
    <location>
        <begin position="466"/>
        <end position="485"/>
    </location>
</feature>
<dbReference type="InterPro" id="IPR045851">
    <property type="entry name" value="AMP-bd_C_sf"/>
</dbReference>
<keyword evidence="5 11" id="KW-0812">Transmembrane</keyword>
<dbReference type="Pfam" id="PF01514">
    <property type="entry name" value="YscJ_FliF"/>
    <property type="match status" value="1"/>
</dbReference>
<dbReference type="PRINTS" id="PR01009">
    <property type="entry name" value="FLGMRINGFLIF"/>
</dbReference>
<evidence type="ECO:0000256" key="10">
    <source>
        <dbReference type="SAM" id="MobiDB-lite"/>
    </source>
</evidence>
<dbReference type="Pfam" id="PF08345">
    <property type="entry name" value="YscJ_FliF_C"/>
    <property type="match status" value="1"/>
</dbReference>
<dbReference type="InterPro" id="IPR006182">
    <property type="entry name" value="FliF_N_dom"/>
</dbReference>
<protein>
    <recommendedName>
        <fullName evidence="9">Flagellar M-ring protein</fullName>
    </recommendedName>
</protein>